<dbReference type="FunFam" id="3.30.1370.70:FF:000001">
    <property type="entry name" value="NifU-like protein 4, mitochondrial"/>
    <property type="match status" value="1"/>
</dbReference>
<dbReference type="FunFam" id="3.30.300.130:FF:000001">
    <property type="entry name" value="NFU1 iron-sulfur cluster scaffold"/>
    <property type="match status" value="1"/>
</dbReference>
<evidence type="ECO:0000313" key="3">
    <source>
        <dbReference type="EMBL" id="KAK0514015.1"/>
    </source>
</evidence>
<dbReference type="InterPro" id="IPR001075">
    <property type="entry name" value="NIF_FeS_clus_asmbl_NifU_C"/>
</dbReference>
<dbReference type="GO" id="GO:0005506">
    <property type="term" value="F:iron ion binding"/>
    <property type="evidence" value="ECO:0007669"/>
    <property type="project" value="InterPro"/>
</dbReference>
<evidence type="ECO:0000313" key="4">
    <source>
        <dbReference type="Proteomes" id="UP001166286"/>
    </source>
</evidence>
<dbReference type="Proteomes" id="UP001166286">
    <property type="component" value="Unassembled WGS sequence"/>
</dbReference>
<dbReference type="PANTHER" id="PTHR11178:SF1">
    <property type="entry name" value="NFU1 IRON-SULFUR CLUSTER SCAFFOLD HOMOLOG, MITOCHONDRIAL"/>
    <property type="match status" value="1"/>
</dbReference>
<dbReference type="Gene3D" id="3.30.1370.70">
    <property type="entry name" value="Scaffold protein Nfu/NifU, N-terminal domain"/>
    <property type="match status" value="1"/>
</dbReference>
<evidence type="ECO:0000256" key="1">
    <source>
        <dbReference type="ARBA" id="ARBA00006420"/>
    </source>
</evidence>
<dbReference type="InterPro" id="IPR014824">
    <property type="entry name" value="Nfu/NifU_N"/>
</dbReference>
<dbReference type="GO" id="GO:0016226">
    <property type="term" value="P:iron-sulfur cluster assembly"/>
    <property type="evidence" value="ECO:0007669"/>
    <property type="project" value="InterPro"/>
</dbReference>
<protein>
    <recommendedName>
        <fullName evidence="2">Scaffold protein Nfu/NifU N-terminal domain-containing protein</fullName>
    </recommendedName>
</protein>
<dbReference type="Pfam" id="PF01106">
    <property type="entry name" value="NifU"/>
    <property type="match status" value="1"/>
</dbReference>
<reference evidence="3" key="1">
    <citation type="submission" date="2023-03" db="EMBL/GenBank/DDBJ databases">
        <title>Complete genome of Cladonia borealis.</title>
        <authorList>
            <person name="Park H."/>
        </authorList>
    </citation>
    <scope>NUCLEOTIDE SEQUENCE</scope>
    <source>
        <strain evidence="3">ANT050790</strain>
    </source>
</reference>
<dbReference type="SMART" id="SM00932">
    <property type="entry name" value="Nfu_N"/>
    <property type="match status" value="1"/>
</dbReference>
<dbReference type="AlphaFoldDB" id="A0AA39R384"/>
<sequence>MQRASIPSKVLRCSSITSWRSPQCCRALHQSTRIEHPTALSPSLRPRILPRSTQTISSNRLLAGGMRSIFIQTENTPNADALKFLPNHPILPENLSSPFLEYLSPRSTLAPPHPSPLAARLMNIDGITSVFYGPDFITVTKAADANWAHVKPEVFSLITEAVTSGEQIVSTIENKSSEAGQDGGELDTLSYDENDSEVVGMIKELLETRIRPAIQEDGGDIEFRGFDNGNVLLKLRGACRTCDSSTVTLKNGIESMLMHYIEEVKGVIQVLDQEEEIAMKEFAKFEEKLRQQKGPDAVASTVGKGSLDTVGA</sequence>
<comment type="similarity">
    <text evidence="1">Belongs to the NifU family.</text>
</comment>
<name>A0AA39R384_9LECA</name>
<evidence type="ECO:0000259" key="2">
    <source>
        <dbReference type="SMART" id="SM00932"/>
    </source>
</evidence>
<organism evidence="3 4">
    <name type="scientific">Cladonia borealis</name>
    <dbReference type="NCBI Taxonomy" id="184061"/>
    <lineage>
        <taxon>Eukaryota</taxon>
        <taxon>Fungi</taxon>
        <taxon>Dikarya</taxon>
        <taxon>Ascomycota</taxon>
        <taxon>Pezizomycotina</taxon>
        <taxon>Lecanoromycetes</taxon>
        <taxon>OSLEUM clade</taxon>
        <taxon>Lecanoromycetidae</taxon>
        <taxon>Lecanorales</taxon>
        <taxon>Lecanorineae</taxon>
        <taxon>Cladoniaceae</taxon>
        <taxon>Cladonia</taxon>
    </lineage>
</organism>
<dbReference type="GO" id="GO:0005739">
    <property type="term" value="C:mitochondrion"/>
    <property type="evidence" value="ECO:0007669"/>
    <property type="project" value="TreeGrafter"/>
</dbReference>
<proteinExistence type="inferred from homology"/>
<dbReference type="GO" id="GO:0051536">
    <property type="term" value="F:iron-sulfur cluster binding"/>
    <property type="evidence" value="ECO:0007669"/>
    <property type="project" value="InterPro"/>
</dbReference>
<dbReference type="Pfam" id="PF08712">
    <property type="entry name" value="Nfu_N"/>
    <property type="match status" value="1"/>
</dbReference>
<comment type="caution">
    <text evidence="3">The sequence shown here is derived from an EMBL/GenBank/DDBJ whole genome shotgun (WGS) entry which is preliminary data.</text>
</comment>
<dbReference type="InterPro" id="IPR034904">
    <property type="entry name" value="FSCA_dom_sf"/>
</dbReference>
<feature type="domain" description="Scaffold protein Nfu/NifU N-terminal" evidence="2">
    <location>
        <begin position="71"/>
        <end position="165"/>
    </location>
</feature>
<dbReference type="Gene3D" id="3.30.300.130">
    <property type="entry name" value="Fe-S cluster assembly (FSCA)"/>
    <property type="match status" value="1"/>
</dbReference>
<dbReference type="InterPro" id="IPR036498">
    <property type="entry name" value="Nfu/NifU_N_sf"/>
</dbReference>
<accession>A0AA39R384</accession>
<dbReference type="SUPFAM" id="SSF117916">
    <property type="entry name" value="Fe-S cluster assembly (FSCA) domain-like"/>
    <property type="match status" value="1"/>
</dbReference>
<keyword evidence="4" id="KW-1185">Reference proteome</keyword>
<dbReference type="SUPFAM" id="SSF110836">
    <property type="entry name" value="Hypothetical protein SAV1430"/>
    <property type="match status" value="1"/>
</dbReference>
<dbReference type="EMBL" id="JAFEKC020000006">
    <property type="protein sequence ID" value="KAK0514015.1"/>
    <property type="molecule type" value="Genomic_DNA"/>
</dbReference>
<dbReference type="PANTHER" id="PTHR11178">
    <property type="entry name" value="IRON-SULFUR CLUSTER SCAFFOLD PROTEIN NFU-RELATED"/>
    <property type="match status" value="1"/>
</dbReference>
<gene>
    <name evidence="3" type="ORF">JMJ35_003737</name>
</gene>